<dbReference type="AlphaFoldDB" id="A0A6P5EJF0"/>
<reference evidence="4" key="2">
    <citation type="submission" date="2025-08" db="UniProtKB">
        <authorList>
            <consortium name="RefSeq"/>
        </authorList>
    </citation>
    <scope>IDENTIFICATION</scope>
    <source>
        <tissue evidence="4">Leaf</tissue>
    </source>
</reference>
<dbReference type="InterPro" id="IPR003676">
    <property type="entry name" value="SAUR_fam"/>
</dbReference>
<dbReference type="GO" id="GO:0009733">
    <property type="term" value="P:response to auxin"/>
    <property type="evidence" value="ECO:0007669"/>
    <property type="project" value="InterPro"/>
</dbReference>
<keyword evidence="3" id="KW-1185">Reference proteome</keyword>
<evidence type="ECO:0000256" key="2">
    <source>
        <dbReference type="SAM" id="MobiDB-lite"/>
    </source>
</evidence>
<dbReference type="Pfam" id="PF02519">
    <property type="entry name" value="Auxin_inducible"/>
    <property type="match status" value="1"/>
</dbReference>
<organism evidence="3 4">
    <name type="scientific">Ananas comosus</name>
    <name type="common">Pineapple</name>
    <name type="synonym">Ananas ananas</name>
    <dbReference type="NCBI Taxonomy" id="4615"/>
    <lineage>
        <taxon>Eukaryota</taxon>
        <taxon>Viridiplantae</taxon>
        <taxon>Streptophyta</taxon>
        <taxon>Embryophyta</taxon>
        <taxon>Tracheophyta</taxon>
        <taxon>Spermatophyta</taxon>
        <taxon>Magnoliopsida</taxon>
        <taxon>Liliopsida</taxon>
        <taxon>Poales</taxon>
        <taxon>Bromeliaceae</taxon>
        <taxon>Bromelioideae</taxon>
        <taxon>Ananas</taxon>
    </lineage>
</organism>
<accession>A0A6P5EJF0</accession>
<dbReference type="OrthoDB" id="1026046at2759"/>
<feature type="compositionally biased region" description="Low complexity" evidence="2">
    <location>
        <begin position="1"/>
        <end position="10"/>
    </location>
</feature>
<protein>
    <submittedName>
        <fullName evidence="4">Auxin-responsive protein SAUR32-like</fullName>
    </submittedName>
</protein>
<evidence type="ECO:0000313" key="4">
    <source>
        <dbReference type="RefSeq" id="XP_020083646.1"/>
    </source>
</evidence>
<gene>
    <name evidence="4" type="primary">LOC109707017</name>
</gene>
<comment type="similarity">
    <text evidence="1">Belongs to the ARG7 family.</text>
</comment>
<dbReference type="PANTHER" id="PTHR31374:SF29">
    <property type="entry name" value="SAUR-LIKE AUXIN-RESPONSIVE PROTEIN FAMILY"/>
    <property type="match status" value="1"/>
</dbReference>
<dbReference type="RefSeq" id="XP_020083646.1">
    <property type="nucleotide sequence ID" value="XM_020228057.1"/>
</dbReference>
<sequence>MQQQQQQQQQRQEERAGMPPKGCVAVRVGREGEERRRFVVSLEQLSHPLFAELLDEAEREYGFEQKGAIVIPCHIDYFCRVQGMIDRDRHRDHHHHHHHHHHSSRHGQHGQHGHLHLPRFAGCFRA</sequence>
<dbReference type="Gramene" id="Aco016263.1.mrna1">
    <property type="protein sequence ID" value="Aco016263.1.mrna1.cds1"/>
    <property type="gene ID" value="Aco016263.1.path1"/>
</dbReference>
<evidence type="ECO:0000313" key="3">
    <source>
        <dbReference type="Proteomes" id="UP000515123"/>
    </source>
</evidence>
<feature type="compositionally biased region" description="Basic residues" evidence="2">
    <location>
        <begin position="90"/>
        <end position="113"/>
    </location>
</feature>
<dbReference type="Proteomes" id="UP000515123">
    <property type="component" value="Linkage group 3"/>
</dbReference>
<dbReference type="GeneID" id="109707017"/>
<feature type="region of interest" description="Disordered" evidence="2">
    <location>
        <begin position="1"/>
        <end position="23"/>
    </location>
</feature>
<feature type="region of interest" description="Disordered" evidence="2">
    <location>
        <begin position="89"/>
        <end position="113"/>
    </location>
</feature>
<name>A0A6P5EJF0_ANACO</name>
<reference evidence="3" key="1">
    <citation type="journal article" date="2015" name="Nat. Genet.">
        <title>The pineapple genome and the evolution of CAM photosynthesis.</title>
        <authorList>
            <person name="Ming R."/>
            <person name="VanBuren R."/>
            <person name="Wai C.M."/>
            <person name="Tang H."/>
            <person name="Schatz M.C."/>
            <person name="Bowers J.E."/>
            <person name="Lyons E."/>
            <person name="Wang M.L."/>
            <person name="Chen J."/>
            <person name="Biggers E."/>
            <person name="Zhang J."/>
            <person name="Huang L."/>
            <person name="Zhang L."/>
            <person name="Miao W."/>
            <person name="Zhang J."/>
            <person name="Ye Z."/>
            <person name="Miao C."/>
            <person name="Lin Z."/>
            <person name="Wang H."/>
            <person name="Zhou H."/>
            <person name="Yim W.C."/>
            <person name="Priest H.D."/>
            <person name="Zheng C."/>
            <person name="Woodhouse M."/>
            <person name="Edger P.P."/>
            <person name="Guyot R."/>
            <person name="Guo H.B."/>
            <person name="Guo H."/>
            <person name="Zheng G."/>
            <person name="Singh R."/>
            <person name="Sharma A."/>
            <person name="Min X."/>
            <person name="Zheng Y."/>
            <person name="Lee H."/>
            <person name="Gurtowski J."/>
            <person name="Sedlazeck F.J."/>
            <person name="Harkess A."/>
            <person name="McKain M.R."/>
            <person name="Liao Z."/>
            <person name="Fang J."/>
            <person name="Liu J."/>
            <person name="Zhang X."/>
            <person name="Zhang Q."/>
            <person name="Hu W."/>
            <person name="Qin Y."/>
            <person name="Wang K."/>
            <person name="Chen L.Y."/>
            <person name="Shirley N."/>
            <person name="Lin Y.R."/>
            <person name="Liu L.Y."/>
            <person name="Hernandez A.G."/>
            <person name="Wright C.L."/>
            <person name="Bulone V."/>
            <person name="Tuskan G.A."/>
            <person name="Heath K."/>
            <person name="Zee F."/>
            <person name="Moore P.H."/>
            <person name="Sunkar R."/>
            <person name="Leebens-Mack J.H."/>
            <person name="Mockler T."/>
            <person name="Bennetzen J.L."/>
            <person name="Freeling M."/>
            <person name="Sankoff D."/>
            <person name="Paterson A.H."/>
            <person name="Zhu X."/>
            <person name="Yang X."/>
            <person name="Smith J.A."/>
            <person name="Cushman J.C."/>
            <person name="Paull R.E."/>
            <person name="Yu Q."/>
        </authorList>
    </citation>
    <scope>NUCLEOTIDE SEQUENCE [LARGE SCALE GENOMIC DNA]</scope>
    <source>
        <strain evidence="3">cv. F153</strain>
    </source>
</reference>
<dbReference type="PANTHER" id="PTHR31374">
    <property type="entry name" value="AUXIN-INDUCED PROTEIN-LIKE-RELATED"/>
    <property type="match status" value="1"/>
</dbReference>
<evidence type="ECO:0000256" key="1">
    <source>
        <dbReference type="ARBA" id="ARBA00006974"/>
    </source>
</evidence>
<proteinExistence type="inferred from homology"/>